<protein>
    <submittedName>
        <fullName evidence="1">Uncharacterized protein</fullName>
    </submittedName>
</protein>
<name>A0AAQ3NLF9_VIGMU</name>
<keyword evidence="2" id="KW-1185">Reference proteome</keyword>
<evidence type="ECO:0000313" key="2">
    <source>
        <dbReference type="Proteomes" id="UP001374535"/>
    </source>
</evidence>
<accession>A0AAQ3NLF9</accession>
<organism evidence="1 2">
    <name type="scientific">Vigna mungo</name>
    <name type="common">Black gram</name>
    <name type="synonym">Phaseolus mungo</name>
    <dbReference type="NCBI Taxonomy" id="3915"/>
    <lineage>
        <taxon>Eukaryota</taxon>
        <taxon>Viridiplantae</taxon>
        <taxon>Streptophyta</taxon>
        <taxon>Embryophyta</taxon>
        <taxon>Tracheophyta</taxon>
        <taxon>Spermatophyta</taxon>
        <taxon>Magnoliopsida</taxon>
        <taxon>eudicotyledons</taxon>
        <taxon>Gunneridae</taxon>
        <taxon>Pentapetalae</taxon>
        <taxon>rosids</taxon>
        <taxon>fabids</taxon>
        <taxon>Fabales</taxon>
        <taxon>Fabaceae</taxon>
        <taxon>Papilionoideae</taxon>
        <taxon>50 kb inversion clade</taxon>
        <taxon>NPAAA clade</taxon>
        <taxon>indigoferoid/millettioid clade</taxon>
        <taxon>Phaseoleae</taxon>
        <taxon>Vigna</taxon>
    </lineage>
</organism>
<dbReference type="EMBL" id="CP144696">
    <property type="protein sequence ID" value="WVZ11095.1"/>
    <property type="molecule type" value="Genomic_DNA"/>
</dbReference>
<sequence length="120" mass="13147">MVALECILFPHLKDSVQVPSCSMPLHEIHEADPNGAESVGLDIINEGFERGAFTRLRKNSCKCMERVVGVGKIGIFFKGMNKGKSGIGRGGRTNGMSEHERVKKTVVYERGKRGVGVFRA</sequence>
<dbReference type="Proteomes" id="UP001374535">
    <property type="component" value="Chromosome 5"/>
</dbReference>
<gene>
    <name evidence="1" type="ORF">V8G54_015625</name>
</gene>
<dbReference type="AlphaFoldDB" id="A0AAQ3NLF9"/>
<evidence type="ECO:0000313" key="1">
    <source>
        <dbReference type="EMBL" id="WVZ11095.1"/>
    </source>
</evidence>
<proteinExistence type="predicted"/>
<reference evidence="1 2" key="1">
    <citation type="journal article" date="2023" name="Life. Sci Alliance">
        <title>Evolutionary insights into 3D genome organization and epigenetic landscape of Vigna mungo.</title>
        <authorList>
            <person name="Junaid A."/>
            <person name="Singh B."/>
            <person name="Bhatia S."/>
        </authorList>
    </citation>
    <scope>NUCLEOTIDE SEQUENCE [LARGE SCALE GENOMIC DNA]</scope>
    <source>
        <strain evidence="1">Urdbean</strain>
    </source>
</reference>